<keyword evidence="1" id="KW-0819">tRNA processing</keyword>
<evidence type="ECO:0000313" key="6">
    <source>
        <dbReference type="EMBL" id="OIO64466.1"/>
    </source>
</evidence>
<evidence type="ECO:0000256" key="4">
    <source>
        <dbReference type="ARBA" id="ARBA00022801"/>
    </source>
</evidence>
<keyword evidence="3" id="KW-0255">Endonuclease</keyword>
<dbReference type="GO" id="GO:0004526">
    <property type="term" value="F:ribonuclease P activity"/>
    <property type="evidence" value="ECO:0007669"/>
    <property type="project" value="InterPro"/>
</dbReference>
<evidence type="ECO:0000256" key="3">
    <source>
        <dbReference type="ARBA" id="ARBA00022759"/>
    </source>
</evidence>
<organism evidence="6 7">
    <name type="scientific">Candidatus Wolfebacteria bacterium CG1_02_39_135</name>
    <dbReference type="NCBI Taxonomy" id="1805425"/>
    <lineage>
        <taxon>Bacteria</taxon>
        <taxon>Candidatus Wolfeibacteriota</taxon>
    </lineage>
</organism>
<proteinExistence type="predicted"/>
<reference evidence="6 7" key="1">
    <citation type="journal article" date="2016" name="Environ. Microbiol.">
        <title>Genomic resolution of a cold subsurface aquifer community provides metabolic insights for novel microbes adapted to high CO concentrations.</title>
        <authorList>
            <person name="Probst A.J."/>
            <person name="Castelle C.J."/>
            <person name="Singh A."/>
            <person name="Brown C.T."/>
            <person name="Anantharaman K."/>
            <person name="Sharon I."/>
            <person name="Hug L.A."/>
            <person name="Burstein D."/>
            <person name="Emerson J.B."/>
            <person name="Thomas B.C."/>
            <person name="Banfield J.F."/>
        </authorList>
    </citation>
    <scope>NUCLEOTIDE SEQUENCE [LARGE SCALE GENOMIC DNA]</scope>
    <source>
        <strain evidence="6">CG1_02_39_135</strain>
    </source>
</reference>
<dbReference type="SUPFAM" id="SSF54211">
    <property type="entry name" value="Ribosomal protein S5 domain 2-like"/>
    <property type="match status" value="1"/>
</dbReference>
<dbReference type="InterPro" id="IPR014721">
    <property type="entry name" value="Ribsml_uS5_D2-typ_fold_subgr"/>
</dbReference>
<sequence>MLAKKFRLPIQSWMNPIRNKISNGVKDKNKKAITKKGNFFIVKVLPNNLGFSRFGAIIGLRTAKKASRRNYLKRTIFDFIRLNNFHLRPGKDFLIIVLPAAGQSAKTDIEKELNLLLS</sequence>
<evidence type="ECO:0000313" key="7">
    <source>
        <dbReference type="Proteomes" id="UP000182693"/>
    </source>
</evidence>
<dbReference type="Pfam" id="PF00825">
    <property type="entry name" value="Ribonuclease_P"/>
    <property type="match status" value="1"/>
</dbReference>
<protein>
    <submittedName>
        <fullName evidence="6">Uncharacterized protein</fullName>
    </submittedName>
</protein>
<comment type="caution">
    <text evidence="6">The sequence shown here is derived from an EMBL/GenBank/DDBJ whole genome shotgun (WGS) entry which is preliminary data.</text>
</comment>
<dbReference type="AlphaFoldDB" id="A0A1J4XRN3"/>
<dbReference type="GO" id="GO:0000049">
    <property type="term" value="F:tRNA binding"/>
    <property type="evidence" value="ECO:0007669"/>
    <property type="project" value="InterPro"/>
</dbReference>
<keyword evidence="4" id="KW-0378">Hydrolase</keyword>
<dbReference type="Proteomes" id="UP000182693">
    <property type="component" value="Unassembled WGS sequence"/>
</dbReference>
<keyword evidence="2" id="KW-0540">Nuclease</keyword>
<dbReference type="STRING" id="1805425.AUJ30_02360"/>
<evidence type="ECO:0000256" key="1">
    <source>
        <dbReference type="ARBA" id="ARBA00022694"/>
    </source>
</evidence>
<dbReference type="InterPro" id="IPR020568">
    <property type="entry name" value="Ribosomal_Su5_D2-typ_SF"/>
</dbReference>
<dbReference type="GO" id="GO:0008033">
    <property type="term" value="P:tRNA processing"/>
    <property type="evidence" value="ECO:0007669"/>
    <property type="project" value="UniProtKB-KW"/>
</dbReference>
<evidence type="ECO:0000256" key="5">
    <source>
        <dbReference type="ARBA" id="ARBA00022884"/>
    </source>
</evidence>
<dbReference type="EMBL" id="MNWX01000046">
    <property type="protein sequence ID" value="OIO64466.1"/>
    <property type="molecule type" value="Genomic_DNA"/>
</dbReference>
<keyword evidence="5" id="KW-0694">RNA-binding</keyword>
<evidence type="ECO:0000256" key="2">
    <source>
        <dbReference type="ARBA" id="ARBA00022722"/>
    </source>
</evidence>
<dbReference type="InterPro" id="IPR000100">
    <property type="entry name" value="RNase_P"/>
</dbReference>
<accession>A0A1J4XRN3</accession>
<dbReference type="Gene3D" id="3.30.230.10">
    <property type="match status" value="1"/>
</dbReference>
<name>A0A1J4XRN3_9BACT</name>
<gene>
    <name evidence="6" type="ORF">AUJ30_02360</name>
</gene>